<organism evidence="1">
    <name type="scientific">Arundo donax</name>
    <name type="common">Giant reed</name>
    <name type="synonym">Donax arundinaceus</name>
    <dbReference type="NCBI Taxonomy" id="35708"/>
    <lineage>
        <taxon>Eukaryota</taxon>
        <taxon>Viridiplantae</taxon>
        <taxon>Streptophyta</taxon>
        <taxon>Embryophyta</taxon>
        <taxon>Tracheophyta</taxon>
        <taxon>Spermatophyta</taxon>
        <taxon>Magnoliopsida</taxon>
        <taxon>Liliopsida</taxon>
        <taxon>Poales</taxon>
        <taxon>Poaceae</taxon>
        <taxon>PACMAD clade</taxon>
        <taxon>Arundinoideae</taxon>
        <taxon>Arundineae</taxon>
        <taxon>Arundo</taxon>
    </lineage>
</organism>
<reference evidence="1" key="1">
    <citation type="submission" date="2014-09" db="EMBL/GenBank/DDBJ databases">
        <authorList>
            <person name="Magalhaes I.L.F."/>
            <person name="Oliveira U."/>
            <person name="Santos F.R."/>
            <person name="Vidigal T.H.D.A."/>
            <person name="Brescovit A.D."/>
            <person name="Santos A.J."/>
        </authorList>
    </citation>
    <scope>NUCLEOTIDE SEQUENCE</scope>
    <source>
        <tissue evidence="1">Shoot tissue taken approximately 20 cm above the soil surface</tissue>
    </source>
</reference>
<sequence>MSGTVKDSIEEYTLCDAILLSLVCMSASLSGPDCSSAQRSVHTFTLKSSPSA</sequence>
<reference evidence="1" key="2">
    <citation type="journal article" date="2015" name="Data Brief">
        <title>Shoot transcriptome of the giant reed, Arundo donax.</title>
        <authorList>
            <person name="Barrero R.A."/>
            <person name="Guerrero F.D."/>
            <person name="Moolhuijzen P."/>
            <person name="Goolsby J.A."/>
            <person name="Tidwell J."/>
            <person name="Bellgard S.E."/>
            <person name="Bellgard M.I."/>
        </authorList>
    </citation>
    <scope>NUCLEOTIDE SEQUENCE</scope>
    <source>
        <tissue evidence="1">Shoot tissue taken approximately 20 cm above the soil surface</tissue>
    </source>
</reference>
<protein>
    <submittedName>
        <fullName evidence="1">Uncharacterized protein</fullName>
    </submittedName>
</protein>
<evidence type="ECO:0000313" key="1">
    <source>
        <dbReference type="EMBL" id="JAD99188.1"/>
    </source>
</evidence>
<name>A0A0A9EJM2_ARUDO</name>
<accession>A0A0A9EJM2</accession>
<dbReference type="AlphaFoldDB" id="A0A0A9EJM2"/>
<proteinExistence type="predicted"/>
<dbReference type="EMBL" id="GBRH01198707">
    <property type="protein sequence ID" value="JAD99188.1"/>
    <property type="molecule type" value="Transcribed_RNA"/>
</dbReference>